<dbReference type="InterPro" id="IPR050143">
    <property type="entry name" value="TRIM/RBCC"/>
</dbReference>
<dbReference type="Gene3D" id="2.60.120.920">
    <property type="match status" value="1"/>
</dbReference>
<reference evidence="2" key="2">
    <citation type="submission" date="2025-09" db="UniProtKB">
        <authorList>
            <consortium name="Ensembl"/>
        </authorList>
    </citation>
    <scope>IDENTIFICATION</scope>
</reference>
<proteinExistence type="predicted"/>
<dbReference type="SMART" id="SM00449">
    <property type="entry name" value="SPRY"/>
    <property type="match status" value="1"/>
</dbReference>
<dbReference type="Pfam" id="PF00622">
    <property type="entry name" value="SPRY"/>
    <property type="match status" value="1"/>
</dbReference>
<dbReference type="Ensembl" id="ENSCPGT00000005890.1">
    <property type="protein sequence ID" value="ENSCPGP00000005342.1"/>
    <property type="gene ID" value="ENSCPGG00000003876.1"/>
</dbReference>
<dbReference type="InterPro" id="IPR006574">
    <property type="entry name" value="PRY"/>
</dbReference>
<evidence type="ECO:0000259" key="1">
    <source>
        <dbReference type="PROSITE" id="PS50188"/>
    </source>
</evidence>
<organism evidence="2 3">
    <name type="scientific">Calidris pygmaea</name>
    <name type="common">Spoon-billed sandpiper</name>
    <dbReference type="NCBI Taxonomy" id="425635"/>
    <lineage>
        <taxon>Eukaryota</taxon>
        <taxon>Metazoa</taxon>
        <taxon>Chordata</taxon>
        <taxon>Craniata</taxon>
        <taxon>Vertebrata</taxon>
        <taxon>Euteleostomi</taxon>
        <taxon>Archelosauria</taxon>
        <taxon>Archosauria</taxon>
        <taxon>Dinosauria</taxon>
        <taxon>Saurischia</taxon>
        <taxon>Theropoda</taxon>
        <taxon>Coelurosauria</taxon>
        <taxon>Aves</taxon>
        <taxon>Neognathae</taxon>
        <taxon>Neoaves</taxon>
        <taxon>Charadriiformes</taxon>
        <taxon>Scolopacidae</taxon>
        <taxon>Calidris</taxon>
    </lineage>
</organism>
<dbReference type="SMART" id="SM00589">
    <property type="entry name" value="PRY"/>
    <property type="match status" value="1"/>
</dbReference>
<reference evidence="2" key="1">
    <citation type="submission" date="2025-08" db="UniProtKB">
        <authorList>
            <consortium name="Ensembl"/>
        </authorList>
    </citation>
    <scope>IDENTIFICATION</scope>
</reference>
<dbReference type="Pfam" id="PF13765">
    <property type="entry name" value="PRY"/>
    <property type="match status" value="1"/>
</dbReference>
<feature type="domain" description="B30.2/SPRY" evidence="1">
    <location>
        <begin position="80"/>
        <end position="280"/>
    </location>
</feature>
<dbReference type="PRINTS" id="PR01407">
    <property type="entry name" value="BUTYPHLNCDUF"/>
</dbReference>
<dbReference type="CDD" id="cd13733">
    <property type="entry name" value="SPRY_PRY_C-I_1"/>
    <property type="match status" value="1"/>
</dbReference>
<dbReference type="InterPro" id="IPR003877">
    <property type="entry name" value="SPRY_dom"/>
</dbReference>
<name>A0A8C3JC61_9CHAR</name>
<protein>
    <recommendedName>
        <fullName evidence="1">B30.2/SPRY domain-containing protein</fullName>
    </recommendedName>
</protein>
<dbReference type="InterPro" id="IPR013320">
    <property type="entry name" value="ConA-like_dom_sf"/>
</dbReference>
<dbReference type="PANTHER" id="PTHR24103">
    <property type="entry name" value="E3 UBIQUITIN-PROTEIN LIGASE TRIM"/>
    <property type="match status" value="1"/>
</dbReference>
<evidence type="ECO:0000313" key="3">
    <source>
        <dbReference type="Proteomes" id="UP000694419"/>
    </source>
</evidence>
<evidence type="ECO:0000313" key="2">
    <source>
        <dbReference type="Ensembl" id="ENSCPGP00000005342.1"/>
    </source>
</evidence>
<dbReference type="AlphaFoldDB" id="A0A8C3JC61"/>
<dbReference type="InterPro" id="IPR043136">
    <property type="entry name" value="B30.2/SPRY_sf"/>
</dbReference>
<sequence>TGVFHPICPMLSIEAEGSKGQLSSCNGRHPKRTLSAHLPLIPIRVFLTPELESSSHLSLSPVWDFPRRSNERWRRTQKRTPQRSRPCPFCSLWHDLSIAEDVSLDPDTAHPRLELCEDGKSVKDTGTIRKVPRNEKRFDSHLYVLAKEGYTSGRHYWEVDVGKRRSWALGIARESVTHKETSTLSPKNGFWVMGCTEGVGGKLPKIGIFLNISAKPLLLYNVHKKTALYTFTIADGSSQEEKFLPFFSTGSATAKPDTEPLKIVQGFDDDEQFTLHCEGLECTARDQMEM</sequence>
<dbReference type="InterPro" id="IPR001870">
    <property type="entry name" value="B30.2/SPRY"/>
</dbReference>
<dbReference type="SUPFAM" id="SSF49899">
    <property type="entry name" value="Concanavalin A-like lectins/glucanases"/>
    <property type="match status" value="1"/>
</dbReference>
<keyword evidence="3" id="KW-1185">Reference proteome</keyword>
<accession>A0A8C3JC61</accession>
<dbReference type="InterPro" id="IPR003879">
    <property type="entry name" value="Butyrophylin_SPRY"/>
</dbReference>
<dbReference type="Proteomes" id="UP000694419">
    <property type="component" value="Unplaced"/>
</dbReference>
<dbReference type="PROSITE" id="PS50188">
    <property type="entry name" value="B302_SPRY"/>
    <property type="match status" value="1"/>
</dbReference>